<dbReference type="PANTHER" id="PTHR21599">
    <property type="entry name" value="GLYCERATE KINASE"/>
    <property type="match status" value="1"/>
</dbReference>
<evidence type="ECO:0000313" key="6">
    <source>
        <dbReference type="Proteomes" id="UP001529340"/>
    </source>
</evidence>
<dbReference type="GO" id="GO:0008887">
    <property type="term" value="F:glycerate kinase activity"/>
    <property type="evidence" value="ECO:0007669"/>
    <property type="project" value="UniProtKB-EC"/>
</dbReference>
<dbReference type="PIRSF" id="PIRSF006078">
    <property type="entry name" value="GlxK"/>
    <property type="match status" value="1"/>
</dbReference>
<dbReference type="Proteomes" id="UP001529340">
    <property type="component" value="Unassembled WGS sequence"/>
</dbReference>
<accession>A0ABT7UA85</accession>
<gene>
    <name evidence="5" type="ORF">QUV96_02690</name>
</gene>
<reference evidence="6" key="1">
    <citation type="submission" date="2023-06" db="EMBL/GenBank/DDBJ databases">
        <title>Identification and characterization of horizontal gene transfer across gut microbiota members of farm animals based on homology search.</title>
        <authorList>
            <person name="Zeman M."/>
            <person name="Kubasova T."/>
            <person name="Jahodarova E."/>
            <person name="Nykrynova M."/>
            <person name="Rychlik I."/>
        </authorList>
    </citation>
    <scope>NUCLEOTIDE SEQUENCE [LARGE SCALE GENOMIC DNA]</scope>
    <source>
        <strain evidence="6">ET39</strain>
    </source>
</reference>
<evidence type="ECO:0000256" key="2">
    <source>
        <dbReference type="ARBA" id="ARBA00022679"/>
    </source>
</evidence>
<keyword evidence="2 4" id="KW-0808">Transferase</keyword>
<organism evidence="5 6">
    <name type="scientific">Amedibacillus dolichus</name>
    <dbReference type="NCBI Taxonomy" id="31971"/>
    <lineage>
        <taxon>Bacteria</taxon>
        <taxon>Bacillati</taxon>
        <taxon>Bacillota</taxon>
        <taxon>Erysipelotrichia</taxon>
        <taxon>Erysipelotrichales</taxon>
        <taxon>Erysipelotrichaceae</taxon>
        <taxon>Amedibacillus</taxon>
    </lineage>
</organism>
<protein>
    <submittedName>
        <fullName evidence="5">Glycerate kinase</fullName>
        <ecNumber evidence="5">2.7.1.31</ecNumber>
    </submittedName>
</protein>
<dbReference type="InterPro" id="IPR018193">
    <property type="entry name" value="Glyc_kinase_flavodox-like_fold"/>
</dbReference>
<dbReference type="EC" id="2.7.1.31" evidence="5"/>
<dbReference type="Pfam" id="PF02595">
    <property type="entry name" value="Gly_kinase"/>
    <property type="match status" value="1"/>
</dbReference>
<evidence type="ECO:0000256" key="3">
    <source>
        <dbReference type="ARBA" id="ARBA00022777"/>
    </source>
</evidence>
<name>A0ABT7UA85_9FIRM</name>
<dbReference type="Gene3D" id="3.90.1510.10">
    <property type="entry name" value="Glycerate kinase, domain 2"/>
    <property type="match status" value="1"/>
</dbReference>
<keyword evidence="6" id="KW-1185">Reference proteome</keyword>
<dbReference type="NCBIfam" id="TIGR00045">
    <property type="entry name" value="glycerate kinase"/>
    <property type="match status" value="1"/>
</dbReference>
<dbReference type="InterPro" id="IPR018197">
    <property type="entry name" value="Glycerate_kinase_RE-like"/>
</dbReference>
<evidence type="ECO:0000256" key="4">
    <source>
        <dbReference type="PIRNR" id="PIRNR006078"/>
    </source>
</evidence>
<dbReference type="SUPFAM" id="SSF110738">
    <property type="entry name" value="Glycerate kinase I"/>
    <property type="match status" value="1"/>
</dbReference>
<dbReference type="RefSeq" id="WP_289607012.1">
    <property type="nucleotide sequence ID" value="NZ_JAUDCG010000008.1"/>
</dbReference>
<dbReference type="InterPro" id="IPR004381">
    <property type="entry name" value="Glycerate_kinase"/>
</dbReference>
<comment type="caution">
    <text evidence="5">The sequence shown here is derived from an EMBL/GenBank/DDBJ whole genome shotgun (WGS) entry which is preliminary data.</text>
</comment>
<dbReference type="EMBL" id="JAUDCG010000008">
    <property type="protein sequence ID" value="MDM8156542.1"/>
    <property type="molecule type" value="Genomic_DNA"/>
</dbReference>
<keyword evidence="3 4" id="KW-0418">Kinase</keyword>
<comment type="similarity">
    <text evidence="1 4">Belongs to the glycerate kinase type-1 family.</text>
</comment>
<proteinExistence type="inferred from homology"/>
<dbReference type="Gene3D" id="3.40.50.10350">
    <property type="entry name" value="Glycerate kinase, domain 1"/>
    <property type="match status" value="1"/>
</dbReference>
<sequence>MKIIIACDSYKGCMSSKEVAEHMKRAIRRVDPSIEVLAYTMADGGEGTSAAFCDVCGGEMVSCATTDAYGRRIRARYALIDEGRTAVIEAAAAIGLTMVPREKRNPMTASSYGVGTMLLDARKRGCQRVIIGLGGSGTNDGGMGLLQSLGVRFYDASHKYLSPQAVNLEKVRYIDFNRLNRLEGLELIVACDVKNHLLGEKGATYTFGRQKGLYPNQLERLDRAMHNYRDQIRRYRKVDLDSFEGGGAAGGIGAVLIGLLGAQMYPGIELLLSYSSLAREAADCDLLITGEGQSDAQTMFGKVPAGIAQIAKAADKPIICISGALGLGYEQLYDLGFIGIFSIADRAMTFPQALQLAPEKLEAATYSILRMFHHLSRDEKRGHSILHPAAGGL</sequence>
<evidence type="ECO:0000313" key="5">
    <source>
        <dbReference type="EMBL" id="MDM8156542.1"/>
    </source>
</evidence>
<dbReference type="InterPro" id="IPR036129">
    <property type="entry name" value="Glycerate_kinase_sf"/>
</dbReference>
<dbReference type="PANTHER" id="PTHR21599:SF0">
    <property type="entry name" value="GLYCERATE KINASE"/>
    <property type="match status" value="1"/>
</dbReference>
<evidence type="ECO:0000256" key="1">
    <source>
        <dbReference type="ARBA" id="ARBA00006284"/>
    </source>
</evidence>
<reference evidence="5 6" key="2">
    <citation type="submission" date="2023-06" db="EMBL/GenBank/DDBJ databases">
        <title>Identification and characterization of horizontal gene transfer across gut microbiota members of farm animals based on homology search.</title>
        <authorList>
            <person name="Schwarzerova J."/>
            <person name="Nykrynova M."/>
            <person name="Jureckova K."/>
            <person name="Cejkova D."/>
            <person name="Rychlik I."/>
        </authorList>
    </citation>
    <scope>NUCLEOTIDE SEQUENCE [LARGE SCALE GENOMIC DNA]</scope>
    <source>
        <strain evidence="5 6">ET39</strain>
    </source>
</reference>